<evidence type="ECO:0000256" key="17">
    <source>
        <dbReference type="RuleBase" id="RU000688"/>
    </source>
</evidence>
<dbReference type="PROSITE" id="PS00237">
    <property type="entry name" value="G_PROTEIN_RECEP_F1_1"/>
    <property type="match status" value="1"/>
</dbReference>
<dbReference type="InterPro" id="IPR037445">
    <property type="entry name" value="MAGE"/>
</dbReference>
<keyword evidence="23" id="KW-1185">Reference proteome</keyword>
<dbReference type="InterPro" id="IPR017452">
    <property type="entry name" value="GPCR_Rhodpsn_7TM"/>
</dbReference>
<feature type="compositionally biased region" description="Basic residues" evidence="18">
    <location>
        <begin position="318"/>
        <end position="330"/>
    </location>
</feature>
<dbReference type="PRINTS" id="PR00640">
    <property type="entry name" value="GASTRINRELPR"/>
</dbReference>
<dbReference type="FunFam" id="1.10.10.1210:FF:000001">
    <property type="entry name" value="melanoma-associated antigen D1"/>
    <property type="match status" value="1"/>
</dbReference>
<dbReference type="eggNOG" id="KOG4562">
    <property type="taxonomic scope" value="Eukaryota"/>
</dbReference>
<keyword evidence="5 19" id="KW-1133">Transmembrane helix</keyword>
<keyword evidence="8" id="KW-0564">Palmitate</keyword>
<evidence type="ECO:0000256" key="3">
    <source>
        <dbReference type="ARBA" id="ARBA00022553"/>
    </source>
</evidence>
<evidence type="ECO:0000256" key="4">
    <source>
        <dbReference type="ARBA" id="ARBA00022692"/>
    </source>
</evidence>
<dbReference type="GO" id="GO:0005634">
    <property type="term" value="C:nucleus"/>
    <property type="evidence" value="ECO:0007669"/>
    <property type="project" value="TreeGrafter"/>
</dbReference>
<keyword evidence="12 17" id="KW-0807">Transducer</keyword>
<dbReference type="AlphaFoldDB" id="A0A091D403"/>
<feature type="region of interest" description="Disordered" evidence="18">
    <location>
        <begin position="316"/>
        <end position="391"/>
    </location>
</feature>
<evidence type="ECO:0000313" key="22">
    <source>
        <dbReference type="EMBL" id="KFO24970.1"/>
    </source>
</evidence>
<keyword evidence="11" id="KW-0325">Glycoprotein</keyword>
<keyword evidence="13" id="KW-0449">Lipoprotein</keyword>
<evidence type="ECO:0000256" key="6">
    <source>
        <dbReference type="ARBA" id="ARBA00023040"/>
    </source>
</evidence>
<dbReference type="Gene3D" id="1.20.1070.10">
    <property type="entry name" value="Rhodopsin 7-helix transmembrane proteins"/>
    <property type="match status" value="1"/>
</dbReference>
<evidence type="ECO:0000256" key="8">
    <source>
        <dbReference type="ARBA" id="ARBA00023139"/>
    </source>
</evidence>
<feature type="transmembrane region" description="Helical" evidence="19">
    <location>
        <begin position="157"/>
        <end position="178"/>
    </location>
</feature>
<dbReference type="SMART" id="SM01373">
    <property type="entry name" value="MAGE"/>
    <property type="match status" value="1"/>
</dbReference>
<evidence type="ECO:0000256" key="13">
    <source>
        <dbReference type="ARBA" id="ARBA00023288"/>
    </source>
</evidence>
<feature type="compositionally biased region" description="Polar residues" evidence="18">
    <location>
        <begin position="340"/>
        <end position="367"/>
    </location>
</feature>
<dbReference type="PRINTS" id="PR00237">
    <property type="entry name" value="GPCRRHODOPSN"/>
</dbReference>
<evidence type="ECO:0000313" key="23">
    <source>
        <dbReference type="Proteomes" id="UP000028990"/>
    </source>
</evidence>
<evidence type="ECO:0000256" key="18">
    <source>
        <dbReference type="SAM" id="MobiDB-lite"/>
    </source>
</evidence>
<dbReference type="PRINTS" id="PR00358">
    <property type="entry name" value="BOMBESINR"/>
</dbReference>
<evidence type="ECO:0000256" key="5">
    <source>
        <dbReference type="ARBA" id="ARBA00022989"/>
    </source>
</evidence>
<dbReference type="PANTHER" id="PTHR11736">
    <property type="entry name" value="MELANOMA-ASSOCIATED ANTIGEN MAGE ANTIGEN"/>
    <property type="match status" value="1"/>
</dbReference>
<dbReference type="GO" id="GO:0004946">
    <property type="term" value="F:bombesin receptor activity"/>
    <property type="evidence" value="ECO:0007669"/>
    <property type="project" value="UniProtKB-ARBA"/>
</dbReference>
<keyword evidence="6 17" id="KW-0297">G-protein coupled receptor</keyword>
<dbReference type="SUPFAM" id="SSF81321">
    <property type="entry name" value="Family A G protein-coupled receptor-like"/>
    <property type="match status" value="1"/>
</dbReference>
<feature type="transmembrane region" description="Helical" evidence="19">
    <location>
        <begin position="77"/>
        <end position="98"/>
    </location>
</feature>
<evidence type="ECO:0000256" key="16">
    <source>
        <dbReference type="ARBA" id="ARBA00084104"/>
    </source>
</evidence>
<dbReference type="EMBL" id="KN123463">
    <property type="protein sequence ID" value="KFO24970.1"/>
    <property type="molecule type" value="Genomic_DNA"/>
</dbReference>
<evidence type="ECO:0000256" key="7">
    <source>
        <dbReference type="ARBA" id="ARBA00023136"/>
    </source>
</evidence>
<dbReference type="Pfam" id="PF00001">
    <property type="entry name" value="7tm_1"/>
    <property type="match status" value="1"/>
</dbReference>
<organism evidence="22 23">
    <name type="scientific">Fukomys damarensis</name>
    <name type="common">Damaraland mole rat</name>
    <name type="synonym">Cryptomys damarensis</name>
    <dbReference type="NCBI Taxonomy" id="885580"/>
    <lineage>
        <taxon>Eukaryota</taxon>
        <taxon>Metazoa</taxon>
        <taxon>Chordata</taxon>
        <taxon>Craniata</taxon>
        <taxon>Vertebrata</taxon>
        <taxon>Euteleostomi</taxon>
        <taxon>Mammalia</taxon>
        <taxon>Eutheria</taxon>
        <taxon>Euarchontoglires</taxon>
        <taxon>Glires</taxon>
        <taxon>Rodentia</taxon>
        <taxon>Hystricomorpha</taxon>
        <taxon>Bathyergidae</taxon>
        <taxon>Fukomys</taxon>
    </lineage>
</organism>
<dbReference type="Pfam" id="PF01454">
    <property type="entry name" value="MAGE"/>
    <property type="match status" value="1"/>
</dbReference>
<evidence type="ECO:0000256" key="9">
    <source>
        <dbReference type="ARBA" id="ARBA00023157"/>
    </source>
</evidence>
<dbReference type="Pfam" id="PF12440">
    <property type="entry name" value="MAGE_N"/>
    <property type="match status" value="1"/>
</dbReference>
<dbReference type="InterPro" id="IPR000276">
    <property type="entry name" value="GPCR_Rhodpsn"/>
</dbReference>
<feature type="transmembrane region" description="Helical" evidence="19">
    <location>
        <begin position="39"/>
        <end position="65"/>
    </location>
</feature>
<dbReference type="InterPro" id="IPR001966">
    <property type="entry name" value="Gastrin_pep_rcpt"/>
</dbReference>
<evidence type="ECO:0000256" key="12">
    <source>
        <dbReference type="ARBA" id="ARBA00023224"/>
    </source>
</evidence>
<feature type="domain" description="G-protein coupled receptors family 1 profile" evidence="20">
    <location>
        <begin position="57"/>
        <end position="318"/>
    </location>
</feature>
<keyword evidence="2" id="KW-1003">Cell membrane</keyword>
<evidence type="ECO:0000256" key="10">
    <source>
        <dbReference type="ARBA" id="ARBA00023170"/>
    </source>
</evidence>
<gene>
    <name evidence="22" type="ORF">H920_13617</name>
</gene>
<keyword evidence="3" id="KW-0597">Phosphoprotein</keyword>
<keyword evidence="4 17" id="KW-0812">Transmembrane</keyword>
<feature type="transmembrane region" description="Helical" evidence="19">
    <location>
        <begin position="209"/>
        <end position="232"/>
    </location>
</feature>
<reference evidence="22 23" key="1">
    <citation type="submission" date="2013-11" db="EMBL/GenBank/DDBJ databases">
        <title>The Damaraland mole rat (Fukomys damarensis) genome and evolution of African mole rats.</title>
        <authorList>
            <person name="Gladyshev V.N."/>
            <person name="Fang X."/>
        </authorList>
    </citation>
    <scope>NUCLEOTIDE SEQUENCE [LARGE SCALE GENOMIC DNA]</scope>
    <source>
        <tissue evidence="22">Liver</tissue>
    </source>
</reference>
<feature type="transmembrane region" description="Helical" evidence="19">
    <location>
        <begin position="118"/>
        <end position="136"/>
    </location>
</feature>
<dbReference type="GO" id="GO:0005886">
    <property type="term" value="C:plasma membrane"/>
    <property type="evidence" value="ECO:0007669"/>
    <property type="project" value="UniProtKB-SubCell"/>
</dbReference>
<evidence type="ECO:0000259" key="21">
    <source>
        <dbReference type="PROSITE" id="PS50838"/>
    </source>
</evidence>
<keyword evidence="7 19" id="KW-0472">Membrane</keyword>
<dbReference type="InterPro" id="IPR021072">
    <property type="entry name" value="MAGE_N"/>
</dbReference>
<evidence type="ECO:0000256" key="1">
    <source>
        <dbReference type="ARBA" id="ARBA00004651"/>
    </source>
</evidence>
<name>A0A091D403_FUKDA</name>
<evidence type="ECO:0000256" key="14">
    <source>
        <dbReference type="ARBA" id="ARBA00073996"/>
    </source>
</evidence>
<dbReference type="GO" id="GO:0000122">
    <property type="term" value="P:negative regulation of transcription by RNA polymerase II"/>
    <property type="evidence" value="ECO:0007669"/>
    <property type="project" value="TreeGrafter"/>
</dbReference>
<keyword evidence="10 17" id="KW-0675">Receptor</keyword>
<dbReference type="InterPro" id="IPR001556">
    <property type="entry name" value="Bombsn_rcpt-like"/>
</dbReference>
<dbReference type="Proteomes" id="UP000028990">
    <property type="component" value="Unassembled WGS sequence"/>
</dbReference>
<keyword evidence="16" id="KW-0825">Tumor antigen</keyword>
<dbReference type="InterPro" id="IPR002190">
    <property type="entry name" value="MHD_dom"/>
</dbReference>
<dbReference type="CDD" id="cd15124">
    <property type="entry name" value="7tmA_GRPR"/>
    <property type="match status" value="1"/>
</dbReference>
<dbReference type="PROSITE" id="PS50262">
    <property type="entry name" value="G_PROTEIN_RECEP_F1_2"/>
    <property type="match status" value="1"/>
</dbReference>
<comment type="similarity">
    <text evidence="17">Belongs to the G-protein coupled receptor 1 family.</text>
</comment>
<sequence length="648" mass="72712">MDPSNCFLLKLEGEHFTYCNTSNGSLDLPQSDDWLHPGILYVIPVIYGVIILIGLVGNITLIKIFCTVKSMRNVPNLFISSLALGDLLLLVTCAPVDASRYLADRWLFGRMGCKLIPFVQLTSVGVSVFTLTALSADRYKAIVRPMDIQASHGLMKICLKAALIWIISMLLAIPEAVFSDLHPFHEESTNKTFISCAPYPHSNELHPKIHSMASFLVFYIIPLSIISVYYYFIAKNLIQSAYNLPVEGNIQVKKQIESRKRLAKTVLVFVGLFAFCWLPNHIIYLYRSYHYSEVDTSMLHFISSICAHLSTTTMPRGQKSKLRAREKRRQAREESRRLQDAQSQAAEEKSPSLSSAGPKTSSPSTSAVGGPQEPQMAGATSSLAPALSSDKGASCPEGQCPGFAILYALEKDKGDPLGKVVNMLVHFLLHKYKMKELVVKADMLKVIDRKHKKNFREILQKATERLELIFGLDLKEIGPTGHSYVLVSKMYLSSEESVSEGWGFPKNGLLMPLLGVIFMNGNRATESEVWESLNMLGVYDGKQHFIFGDPRKFITKDLVQEEYLVYRQIADSYPPQYEFLWGPRAYAETSKMLVLEFLAKLSNMDPTNFPSQYEEALREEHERVQARIAARAGRALAAEARASRATQR</sequence>
<dbReference type="FunFam" id="1.20.1070.10:FF:000122">
    <property type="entry name" value="Gastrin-releasing peptide receptor"/>
    <property type="match status" value="1"/>
</dbReference>
<evidence type="ECO:0000256" key="11">
    <source>
        <dbReference type="ARBA" id="ARBA00023180"/>
    </source>
</evidence>
<dbReference type="FunFam" id="1.10.10.1200:FF:000007">
    <property type="entry name" value="Melanoma-associated antigen C2"/>
    <property type="match status" value="1"/>
</dbReference>
<keyword evidence="9" id="KW-1015">Disulfide bond</keyword>
<evidence type="ECO:0000256" key="19">
    <source>
        <dbReference type="SAM" id="Phobius"/>
    </source>
</evidence>
<evidence type="ECO:0000256" key="2">
    <source>
        <dbReference type="ARBA" id="ARBA00022475"/>
    </source>
</evidence>
<dbReference type="PROSITE" id="PS50838">
    <property type="entry name" value="MAGE"/>
    <property type="match status" value="1"/>
</dbReference>
<dbReference type="InterPro" id="IPR041899">
    <property type="entry name" value="MAGE_WH2"/>
</dbReference>
<protein>
    <recommendedName>
        <fullName evidence="14">Gastrin-releasing peptide receptor</fullName>
    </recommendedName>
    <alternativeName>
        <fullName evidence="15">GRP-preferring bombesin receptor</fullName>
    </alternativeName>
</protein>
<proteinExistence type="inferred from homology"/>
<evidence type="ECO:0000259" key="20">
    <source>
        <dbReference type="PROSITE" id="PS50262"/>
    </source>
</evidence>
<accession>A0A091D403</accession>
<dbReference type="GO" id="GO:0035176">
    <property type="term" value="P:social behavior"/>
    <property type="evidence" value="ECO:0007669"/>
    <property type="project" value="UniProtKB-ARBA"/>
</dbReference>
<comment type="subcellular location">
    <subcellularLocation>
        <location evidence="1">Cell membrane</location>
        <topology evidence="1">Multi-pass membrane protein</topology>
    </subcellularLocation>
</comment>
<feature type="domain" description="MAGE" evidence="21">
    <location>
        <begin position="417"/>
        <end position="616"/>
    </location>
</feature>
<dbReference type="InterPro" id="IPR041898">
    <property type="entry name" value="MAGE_WH1"/>
</dbReference>
<dbReference type="SMART" id="SM01392">
    <property type="entry name" value="MAGE_N"/>
    <property type="match status" value="1"/>
</dbReference>
<dbReference type="PANTHER" id="PTHR11736:SF164">
    <property type="entry name" value="MELANOMA-ASSOCIATED ANTIGEN B1"/>
    <property type="match status" value="1"/>
</dbReference>
<dbReference type="Gene3D" id="1.10.10.1200">
    <property type="entry name" value="MAGE homology domain, winged helix WH1 motif"/>
    <property type="match status" value="1"/>
</dbReference>
<feature type="transmembrane region" description="Helical" evidence="19">
    <location>
        <begin position="262"/>
        <end position="286"/>
    </location>
</feature>
<dbReference type="Gene3D" id="1.10.10.1210">
    <property type="entry name" value="MAGE homology domain, winged helix WH2 motif"/>
    <property type="match status" value="1"/>
</dbReference>
<evidence type="ECO:0000256" key="15">
    <source>
        <dbReference type="ARBA" id="ARBA00077781"/>
    </source>
</evidence>
<dbReference type="STRING" id="885580.ENSFDAP00000000965"/>